<feature type="binding site" evidence="4">
    <location>
        <position position="13"/>
    </location>
    <ligand>
        <name>Mg(2+)</name>
        <dbReference type="ChEBI" id="CHEBI:18420"/>
    </ligand>
</feature>
<organism evidence="5 6">
    <name type="scientific">Ranatra chinensis</name>
    <dbReference type="NCBI Taxonomy" id="642074"/>
    <lineage>
        <taxon>Eukaryota</taxon>
        <taxon>Metazoa</taxon>
        <taxon>Ecdysozoa</taxon>
        <taxon>Arthropoda</taxon>
        <taxon>Hexapoda</taxon>
        <taxon>Insecta</taxon>
        <taxon>Pterygota</taxon>
        <taxon>Neoptera</taxon>
        <taxon>Paraneoptera</taxon>
        <taxon>Hemiptera</taxon>
        <taxon>Heteroptera</taxon>
        <taxon>Panheteroptera</taxon>
        <taxon>Nepomorpha</taxon>
        <taxon>Nepidae</taxon>
        <taxon>Ranatrinae</taxon>
        <taxon>Ranatra</taxon>
    </lineage>
</organism>
<dbReference type="PANTHER" id="PTHR46688:SF1">
    <property type="entry name" value="ADP-RIBOSYLATION FACTOR-LIKE PROTEIN 16"/>
    <property type="match status" value="1"/>
</dbReference>
<keyword evidence="4" id="KW-0460">Magnesium</keyword>
<proteinExistence type="predicted"/>
<sequence>DCICLGAIGTGKTLLLKRLQASKAIDFTSSSVPTVGTTLKSIKLNSGRVVTIREVGGTMAPLWNQYYTNVPKIMFVVDASNLCQISASGVLLYTLLSEPTLQKSKVLLVLSKMDASYRQMRNEALLMLQINRLQKEIPQHITIAEVSSFTSEGIDSILKWLDDK</sequence>
<dbReference type="Gene3D" id="3.40.50.300">
    <property type="entry name" value="P-loop containing nucleotide triphosphate hydrolases"/>
    <property type="match status" value="1"/>
</dbReference>
<protein>
    <recommendedName>
        <fullName evidence="7">ADP-ribosylation factor-like protein 16</fullName>
    </recommendedName>
</protein>
<evidence type="ECO:0000313" key="5">
    <source>
        <dbReference type="EMBL" id="KAL1138840.1"/>
    </source>
</evidence>
<dbReference type="EMBL" id="JBFDAA010000003">
    <property type="protein sequence ID" value="KAL1138840.1"/>
    <property type="molecule type" value="Genomic_DNA"/>
</dbReference>
<dbReference type="PANTHER" id="PTHR46688">
    <property type="entry name" value="ADP-RIBOSYLATION FACTOR-LIKE PROTEIN 16"/>
    <property type="match status" value="1"/>
</dbReference>
<keyword evidence="2 3" id="KW-0342">GTP-binding</keyword>
<dbReference type="PROSITE" id="PS51417">
    <property type="entry name" value="ARF"/>
    <property type="match status" value="1"/>
</dbReference>
<name>A0ABD0YS90_9HEMI</name>
<dbReference type="InterPro" id="IPR006689">
    <property type="entry name" value="Small_GTPase_ARF/SAR"/>
</dbReference>
<dbReference type="InterPro" id="IPR027417">
    <property type="entry name" value="P-loop_NTPase"/>
</dbReference>
<dbReference type="GO" id="GO:0005525">
    <property type="term" value="F:GTP binding"/>
    <property type="evidence" value="ECO:0007669"/>
    <property type="project" value="UniProtKB-KW"/>
</dbReference>
<evidence type="ECO:0000256" key="2">
    <source>
        <dbReference type="ARBA" id="ARBA00023134"/>
    </source>
</evidence>
<evidence type="ECO:0000256" key="4">
    <source>
        <dbReference type="PIRSR" id="PIRSR606689-2"/>
    </source>
</evidence>
<keyword evidence="6" id="KW-1185">Reference proteome</keyword>
<feature type="binding site" evidence="4">
    <location>
        <position position="34"/>
    </location>
    <ligand>
        <name>Mg(2+)</name>
        <dbReference type="ChEBI" id="CHEBI:18420"/>
    </ligand>
</feature>
<evidence type="ECO:0008006" key="7">
    <source>
        <dbReference type="Google" id="ProtNLM"/>
    </source>
</evidence>
<dbReference type="Proteomes" id="UP001558652">
    <property type="component" value="Unassembled WGS sequence"/>
</dbReference>
<keyword evidence="4" id="KW-0479">Metal-binding</keyword>
<feature type="binding site" evidence="3">
    <location>
        <begin position="6"/>
        <end position="13"/>
    </location>
    <ligand>
        <name>GTP</name>
        <dbReference type="ChEBI" id="CHEBI:37565"/>
    </ligand>
</feature>
<keyword evidence="1 3" id="KW-0547">Nucleotide-binding</keyword>
<evidence type="ECO:0000256" key="3">
    <source>
        <dbReference type="PIRSR" id="PIRSR606689-1"/>
    </source>
</evidence>
<comment type="caution">
    <text evidence="5">The sequence shown here is derived from an EMBL/GenBank/DDBJ whole genome shotgun (WGS) entry which is preliminary data.</text>
</comment>
<evidence type="ECO:0000256" key="1">
    <source>
        <dbReference type="ARBA" id="ARBA00022741"/>
    </source>
</evidence>
<feature type="binding site" evidence="3">
    <location>
        <position position="57"/>
    </location>
    <ligand>
        <name>GTP</name>
        <dbReference type="ChEBI" id="CHEBI:37565"/>
    </ligand>
</feature>
<feature type="non-terminal residue" evidence="5">
    <location>
        <position position="1"/>
    </location>
</feature>
<accession>A0ABD0YS90</accession>
<gene>
    <name evidence="5" type="ORF">AAG570_008902</name>
</gene>
<dbReference type="AlphaFoldDB" id="A0ABD0YS90"/>
<dbReference type="SUPFAM" id="SSF52540">
    <property type="entry name" value="P-loop containing nucleoside triphosphate hydrolases"/>
    <property type="match status" value="1"/>
</dbReference>
<reference evidence="5 6" key="1">
    <citation type="submission" date="2024-07" db="EMBL/GenBank/DDBJ databases">
        <title>Chromosome-level genome assembly of the water stick insect Ranatra chinensis (Heteroptera: Nepidae).</title>
        <authorList>
            <person name="Liu X."/>
        </authorList>
    </citation>
    <scope>NUCLEOTIDE SEQUENCE [LARGE SCALE GENOMIC DNA]</scope>
    <source>
        <strain evidence="5">Cailab_2021Rc</strain>
        <tissue evidence="5">Muscle</tissue>
    </source>
</reference>
<evidence type="ECO:0000313" key="6">
    <source>
        <dbReference type="Proteomes" id="UP001558652"/>
    </source>
</evidence>
<dbReference type="Pfam" id="PF00025">
    <property type="entry name" value="Arf"/>
    <property type="match status" value="1"/>
</dbReference>